<protein>
    <submittedName>
        <fullName evidence="1">Uncharacterized protein</fullName>
    </submittedName>
</protein>
<evidence type="ECO:0000313" key="1">
    <source>
        <dbReference type="EMBL" id="EGW09608.1"/>
    </source>
</evidence>
<organism evidence="1 2">
    <name type="scientific">Cricetulus griseus</name>
    <name type="common">Chinese hamster</name>
    <name type="synonym">Cricetulus barabensis griseus</name>
    <dbReference type="NCBI Taxonomy" id="10029"/>
    <lineage>
        <taxon>Eukaryota</taxon>
        <taxon>Metazoa</taxon>
        <taxon>Chordata</taxon>
        <taxon>Craniata</taxon>
        <taxon>Vertebrata</taxon>
        <taxon>Euteleostomi</taxon>
        <taxon>Mammalia</taxon>
        <taxon>Eutheria</taxon>
        <taxon>Euarchontoglires</taxon>
        <taxon>Glires</taxon>
        <taxon>Rodentia</taxon>
        <taxon>Myomorpha</taxon>
        <taxon>Muroidea</taxon>
        <taxon>Cricetidae</taxon>
        <taxon>Cricetinae</taxon>
        <taxon>Cricetulus</taxon>
    </lineage>
</organism>
<accession>G3HRJ6</accession>
<gene>
    <name evidence="1" type="ORF">I79_013439</name>
</gene>
<reference evidence="2" key="1">
    <citation type="journal article" date="2011" name="Nat. Biotechnol.">
        <title>The genomic sequence of the Chinese hamster ovary (CHO)-K1 cell line.</title>
        <authorList>
            <person name="Xu X."/>
            <person name="Nagarajan H."/>
            <person name="Lewis N.E."/>
            <person name="Pan S."/>
            <person name="Cai Z."/>
            <person name="Liu X."/>
            <person name="Chen W."/>
            <person name="Xie M."/>
            <person name="Wang W."/>
            <person name="Hammond S."/>
            <person name="Andersen M.R."/>
            <person name="Neff N."/>
            <person name="Passarelli B."/>
            <person name="Koh W."/>
            <person name="Fan H.C."/>
            <person name="Wang J."/>
            <person name="Gui Y."/>
            <person name="Lee K.H."/>
            <person name="Betenbaugh M.J."/>
            <person name="Quake S.R."/>
            <person name="Famili I."/>
            <person name="Palsson B.O."/>
            <person name="Wang J."/>
        </authorList>
    </citation>
    <scope>NUCLEOTIDE SEQUENCE [LARGE SCALE GENOMIC DNA]</scope>
    <source>
        <strain evidence="2">CHO K1 cell line</strain>
    </source>
</reference>
<dbReference type="AlphaFoldDB" id="G3HRJ6"/>
<dbReference type="Proteomes" id="UP000001075">
    <property type="component" value="Unassembled WGS sequence"/>
</dbReference>
<dbReference type="InParanoid" id="G3HRJ6"/>
<evidence type="ECO:0000313" key="2">
    <source>
        <dbReference type="Proteomes" id="UP000001075"/>
    </source>
</evidence>
<name>G3HRJ6_CRIGR</name>
<proteinExistence type="predicted"/>
<sequence>MYTYVFGGGDACGDRKRTSEHLELELQMAVSQPPNTQVMKNEFIHVLWESSTYSFMSSSMDL</sequence>
<dbReference type="EMBL" id="JH000637">
    <property type="protein sequence ID" value="EGW09608.1"/>
    <property type="molecule type" value="Genomic_DNA"/>
</dbReference>